<accession>A0ABD5ZTI6</accession>
<evidence type="ECO:0000313" key="3">
    <source>
        <dbReference type="Proteomes" id="UP001596398"/>
    </source>
</evidence>
<sequence length="133" mass="15395">MPKRGQIPGVYNIVEREQYETFPTQFPVDAFVELLEDDDLPTQVTVVNLESAFTRPDFITELRRTMDRKGDDLEHADSPIIQFAVEADIHRSDRGNEYDLWVDGTPIPFAMCSDDRWKPKQMTTAGSRVRFSR</sequence>
<name>A0ABD5ZTI6_9EURY</name>
<dbReference type="Pfam" id="PF26277">
    <property type="entry name" value="DUF8076"/>
    <property type="match status" value="1"/>
</dbReference>
<dbReference type="InterPro" id="IPR058389">
    <property type="entry name" value="DUF8076"/>
</dbReference>
<organism evidence="2 3">
    <name type="scientific">Halosegnis marinus</name>
    <dbReference type="NCBI Taxonomy" id="3034023"/>
    <lineage>
        <taxon>Archaea</taxon>
        <taxon>Methanobacteriati</taxon>
        <taxon>Methanobacteriota</taxon>
        <taxon>Stenosarchaea group</taxon>
        <taxon>Halobacteria</taxon>
        <taxon>Halobacteriales</taxon>
        <taxon>Natronomonadaceae</taxon>
        <taxon>Halosegnis</taxon>
    </lineage>
</organism>
<gene>
    <name evidence="2" type="ORF">ACFQJ4_15360</name>
</gene>
<dbReference type="RefSeq" id="WP_276236269.1">
    <property type="nucleotide sequence ID" value="NZ_CP119803.1"/>
</dbReference>
<dbReference type="Proteomes" id="UP001596398">
    <property type="component" value="Unassembled WGS sequence"/>
</dbReference>
<reference evidence="2 3" key="1">
    <citation type="journal article" date="2019" name="Int. J. Syst. Evol. Microbiol.">
        <title>The Global Catalogue of Microorganisms (GCM) 10K type strain sequencing project: providing services to taxonomists for standard genome sequencing and annotation.</title>
        <authorList>
            <consortium name="The Broad Institute Genomics Platform"/>
            <consortium name="The Broad Institute Genome Sequencing Center for Infectious Disease"/>
            <person name="Wu L."/>
            <person name="Ma J."/>
        </authorList>
    </citation>
    <scope>NUCLEOTIDE SEQUENCE [LARGE SCALE GENOMIC DNA]</scope>
    <source>
        <strain evidence="2 3">DT85</strain>
    </source>
</reference>
<keyword evidence="3" id="KW-1185">Reference proteome</keyword>
<dbReference type="AlphaFoldDB" id="A0ABD5ZTI6"/>
<comment type="caution">
    <text evidence="2">The sequence shown here is derived from an EMBL/GenBank/DDBJ whole genome shotgun (WGS) entry which is preliminary data.</text>
</comment>
<evidence type="ECO:0000313" key="2">
    <source>
        <dbReference type="EMBL" id="MFC7236677.1"/>
    </source>
</evidence>
<feature type="domain" description="DUF8076" evidence="1">
    <location>
        <begin position="7"/>
        <end position="109"/>
    </location>
</feature>
<dbReference type="EMBL" id="JBHTAP010000002">
    <property type="protein sequence ID" value="MFC7236677.1"/>
    <property type="molecule type" value="Genomic_DNA"/>
</dbReference>
<protein>
    <recommendedName>
        <fullName evidence="1">DUF8076 domain-containing protein</fullName>
    </recommendedName>
</protein>
<proteinExistence type="predicted"/>
<dbReference type="GeneID" id="79268415"/>
<evidence type="ECO:0000259" key="1">
    <source>
        <dbReference type="Pfam" id="PF26277"/>
    </source>
</evidence>